<keyword evidence="4" id="KW-0732">Signal</keyword>
<feature type="chain" id="PRO_5044271490" description="N-acetyltransferase domain-containing protein" evidence="4">
    <location>
        <begin position="20"/>
        <end position="273"/>
    </location>
</feature>
<evidence type="ECO:0000313" key="7">
    <source>
        <dbReference type="Proteomes" id="UP001515480"/>
    </source>
</evidence>
<keyword evidence="3" id="KW-1133">Transmembrane helix</keyword>
<dbReference type="AlphaFoldDB" id="A0AB34IDA4"/>
<dbReference type="Gene3D" id="3.40.630.30">
    <property type="match status" value="1"/>
</dbReference>
<comment type="caution">
    <text evidence="6">The sequence shown here is derived from an EMBL/GenBank/DDBJ whole genome shotgun (WGS) entry which is preliminary data.</text>
</comment>
<organism evidence="6 7">
    <name type="scientific">Prymnesium parvum</name>
    <name type="common">Toxic golden alga</name>
    <dbReference type="NCBI Taxonomy" id="97485"/>
    <lineage>
        <taxon>Eukaryota</taxon>
        <taxon>Haptista</taxon>
        <taxon>Haptophyta</taxon>
        <taxon>Prymnesiophyceae</taxon>
        <taxon>Prymnesiales</taxon>
        <taxon>Prymnesiaceae</taxon>
        <taxon>Prymnesium</taxon>
    </lineage>
</organism>
<evidence type="ECO:0000313" key="6">
    <source>
        <dbReference type="EMBL" id="KAL1496170.1"/>
    </source>
</evidence>
<name>A0AB34IDA4_PRYPA</name>
<accession>A0AB34IDA4</accession>
<keyword evidence="3" id="KW-0472">Membrane</keyword>
<sequence>MAVAAVPLLLSLALPTSWTVRVMRRADILPIARLLETSFAGEAHASWSSALATQALLALDVERRCTTWEWSRHLQLVAESAEGRLLGFAEVWGEDEASVGNQSAHTPQPCLFNLCVARDARRRGVARALIQRCEEACAGWGEAELFLKVRDDNEGAYRLYAAEGYDHFGTVAAADDTPHWQVRWKGGLAPLRLMRKPLGGAPSGTRAPFKRVEELQVSLDYVLSLADRDALVWFVLLVLRNSYALAPAYRLLLLLPVLLALLTYRGIAGVAHF</sequence>
<dbReference type="InterPro" id="IPR016181">
    <property type="entry name" value="Acyl_CoA_acyltransferase"/>
</dbReference>
<dbReference type="InterPro" id="IPR050832">
    <property type="entry name" value="Bact_Acetyltransf"/>
</dbReference>
<evidence type="ECO:0000256" key="2">
    <source>
        <dbReference type="ARBA" id="ARBA00023315"/>
    </source>
</evidence>
<dbReference type="Proteomes" id="UP001515480">
    <property type="component" value="Unassembled WGS sequence"/>
</dbReference>
<dbReference type="Pfam" id="PF00583">
    <property type="entry name" value="Acetyltransf_1"/>
    <property type="match status" value="1"/>
</dbReference>
<dbReference type="PANTHER" id="PTHR43877">
    <property type="entry name" value="AMINOALKYLPHOSPHONATE N-ACETYLTRANSFERASE-RELATED-RELATED"/>
    <property type="match status" value="1"/>
</dbReference>
<keyword evidence="7" id="KW-1185">Reference proteome</keyword>
<keyword evidence="2" id="KW-0012">Acyltransferase</keyword>
<feature type="signal peptide" evidence="4">
    <location>
        <begin position="1"/>
        <end position="19"/>
    </location>
</feature>
<dbReference type="GO" id="GO:0016747">
    <property type="term" value="F:acyltransferase activity, transferring groups other than amino-acyl groups"/>
    <property type="evidence" value="ECO:0007669"/>
    <property type="project" value="InterPro"/>
</dbReference>
<keyword evidence="1" id="KW-0808">Transferase</keyword>
<feature type="domain" description="N-acetyltransferase" evidence="5">
    <location>
        <begin position="18"/>
        <end position="199"/>
    </location>
</feature>
<evidence type="ECO:0000256" key="4">
    <source>
        <dbReference type="SAM" id="SignalP"/>
    </source>
</evidence>
<reference evidence="6 7" key="1">
    <citation type="journal article" date="2024" name="Science">
        <title>Giant polyketide synthase enzymes in the biosynthesis of giant marine polyether toxins.</title>
        <authorList>
            <person name="Fallon T.R."/>
            <person name="Shende V.V."/>
            <person name="Wierzbicki I.H."/>
            <person name="Pendleton A.L."/>
            <person name="Watervoot N.F."/>
            <person name="Auber R.P."/>
            <person name="Gonzalez D.J."/>
            <person name="Wisecaver J.H."/>
            <person name="Moore B.S."/>
        </authorList>
    </citation>
    <scope>NUCLEOTIDE SEQUENCE [LARGE SCALE GENOMIC DNA]</scope>
    <source>
        <strain evidence="6 7">12B1</strain>
    </source>
</reference>
<evidence type="ECO:0000256" key="1">
    <source>
        <dbReference type="ARBA" id="ARBA00022679"/>
    </source>
</evidence>
<keyword evidence="3" id="KW-0812">Transmembrane</keyword>
<feature type="transmembrane region" description="Helical" evidence="3">
    <location>
        <begin position="251"/>
        <end position="271"/>
    </location>
</feature>
<proteinExistence type="predicted"/>
<dbReference type="EMBL" id="JBGBPQ010000030">
    <property type="protein sequence ID" value="KAL1496170.1"/>
    <property type="molecule type" value="Genomic_DNA"/>
</dbReference>
<gene>
    <name evidence="6" type="ORF">AB1Y20_014787</name>
</gene>
<evidence type="ECO:0000259" key="5">
    <source>
        <dbReference type="PROSITE" id="PS51186"/>
    </source>
</evidence>
<dbReference type="PROSITE" id="PS51186">
    <property type="entry name" value="GNAT"/>
    <property type="match status" value="1"/>
</dbReference>
<evidence type="ECO:0000256" key="3">
    <source>
        <dbReference type="SAM" id="Phobius"/>
    </source>
</evidence>
<dbReference type="InterPro" id="IPR000182">
    <property type="entry name" value="GNAT_dom"/>
</dbReference>
<protein>
    <recommendedName>
        <fullName evidence="5">N-acetyltransferase domain-containing protein</fullName>
    </recommendedName>
</protein>
<dbReference type="CDD" id="cd04301">
    <property type="entry name" value="NAT_SF"/>
    <property type="match status" value="1"/>
</dbReference>
<dbReference type="SUPFAM" id="SSF55729">
    <property type="entry name" value="Acyl-CoA N-acyltransferases (Nat)"/>
    <property type="match status" value="1"/>
</dbReference>